<protein>
    <submittedName>
        <fullName evidence="3">Uncharacterized protein</fullName>
    </submittedName>
</protein>
<dbReference type="Proteomes" id="UP000006882">
    <property type="component" value="Chromosome G3"/>
</dbReference>
<feature type="compositionally biased region" description="Low complexity" evidence="1">
    <location>
        <begin position="83"/>
        <end position="95"/>
    </location>
</feature>
<keyword evidence="2" id="KW-0812">Transmembrane</keyword>
<keyword evidence="4" id="KW-1185">Reference proteome</keyword>
<dbReference type="AlphaFoldDB" id="A0A251PV63"/>
<accession>A0A251PV63</accession>
<evidence type="ECO:0000313" key="4">
    <source>
        <dbReference type="Proteomes" id="UP000006882"/>
    </source>
</evidence>
<keyword evidence="2" id="KW-1133">Transmembrane helix</keyword>
<evidence type="ECO:0000313" key="3">
    <source>
        <dbReference type="EMBL" id="ONI15469.1"/>
    </source>
</evidence>
<evidence type="ECO:0000256" key="1">
    <source>
        <dbReference type="SAM" id="MobiDB-lite"/>
    </source>
</evidence>
<gene>
    <name evidence="3" type="ORF">PRUPE_3G044300</name>
</gene>
<name>A0A251PV63_PRUPE</name>
<sequence>MCPKARSWGFFVYWFISLGGFSSGSGFRVLRRKGYIYNQIQGFELLEGAATPPWQVTFLLPPPVSSSPTPIPTSPSPSPIPIVTPNKTESTTTTKPSPPYIDPILSQPLSLSLSLSLSLKTCQESRYPFPSRSTTLVAKPSRMTTPDLTTSVLALQRPKNLATKTVAWPRASGVGSGLINCSNELLVRLSKRKKAVVCI</sequence>
<feature type="compositionally biased region" description="Pro residues" evidence="1">
    <location>
        <begin position="66"/>
        <end position="82"/>
    </location>
</feature>
<dbReference type="Gramene" id="ONI15469">
    <property type="protein sequence ID" value="ONI15469"/>
    <property type="gene ID" value="PRUPE_3G044300"/>
</dbReference>
<reference evidence="3 4" key="1">
    <citation type="journal article" date="2013" name="Nat. Genet.">
        <title>The high-quality draft genome of peach (Prunus persica) identifies unique patterns of genetic diversity, domestication and genome evolution.</title>
        <authorList>
            <consortium name="International Peach Genome Initiative"/>
            <person name="Verde I."/>
            <person name="Abbott A.G."/>
            <person name="Scalabrin S."/>
            <person name="Jung S."/>
            <person name="Shu S."/>
            <person name="Marroni F."/>
            <person name="Zhebentyayeva T."/>
            <person name="Dettori M.T."/>
            <person name="Grimwood J."/>
            <person name="Cattonaro F."/>
            <person name="Zuccolo A."/>
            <person name="Rossini L."/>
            <person name="Jenkins J."/>
            <person name="Vendramin E."/>
            <person name="Meisel L.A."/>
            <person name="Decroocq V."/>
            <person name="Sosinski B."/>
            <person name="Prochnik S."/>
            <person name="Mitros T."/>
            <person name="Policriti A."/>
            <person name="Cipriani G."/>
            <person name="Dondini L."/>
            <person name="Ficklin S."/>
            <person name="Goodstein D.M."/>
            <person name="Xuan P."/>
            <person name="Del Fabbro C."/>
            <person name="Aramini V."/>
            <person name="Copetti D."/>
            <person name="Gonzalez S."/>
            <person name="Horner D.S."/>
            <person name="Falchi R."/>
            <person name="Lucas S."/>
            <person name="Mica E."/>
            <person name="Maldonado J."/>
            <person name="Lazzari B."/>
            <person name="Bielenberg D."/>
            <person name="Pirona R."/>
            <person name="Miculan M."/>
            <person name="Barakat A."/>
            <person name="Testolin R."/>
            <person name="Stella A."/>
            <person name="Tartarini S."/>
            <person name="Tonutti P."/>
            <person name="Arus P."/>
            <person name="Orellana A."/>
            <person name="Wells C."/>
            <person name="Main D."/>
            <person name="Vizzotto G."/>
            <person name="Silva H."/>
            <person name="Salamini F."/>
            <person name="Schmutz J."/>
            <person name="Morgante M."/>
            <person name="Rokhsar D.S."/>
        </authorList>
    </citation>
    <scope>NUCLEOTIDE SEQUENCE [LARGE SCALE GENOMIC DNA]</scope>
    <source>
        <strain evidence="4">cv. Nemared</strain>
    </source>
</reference>
<proteinExistence type="predicted"/>
<feature type="transmembrane region" description="Helical" evidence="2">
    <location>
        <begin position="12"/>
        <end position="30"/>
    </location>
</feature>
<dbReference type="EMBL" id="CM007653">
    <property type="protein sequence ID" value="ONI15469.1"/>
    <property type="molecule type" value="Genomic_DNA"/>
</dbReference>
<evidence type="ECO:0000256" key="2">
    <source>
        <dbReference type="SAM" id="Phobius"/>
    </source>
</evidence>
<keyword evidence="2" id="KW-0472">Membrane</keyword>
<feature type="region of interest" description="Disordered" evidence="1">
    <location>
        <begin position="66"/>
        <end position="99"/>
    </location>
</feature>
<organism evidence="3 4">
    <name type="scientific">Prunus persica</name>
    <name type="common">Peach</name>
    <name type="synonym">Amygdalus persica</name>
    <dbReference type="NCBI Taxonomy" id="3760"/>
    <lineage>
        <taxon>Eukaryota</taxon>
        <taxon>Viridiplantae</taxon>
        <taxon>Streptophyta</taxon>
        <taxon>Embryophyta</taxon>
        <taxon>Tracheophyta</taxon>
        <taxon>Spermatophyta</taxon>
        <taxon>Magnoliopsida</taxon>
        <taxon>eudicotyledons</taxon>
        <taxon>Gunneridae</taxon>
        <taxon>Pentapetalae</taxon>
        <taxon>rosids</taxon>
        <taxon>fabids</taxon>
        <taxon>Rosales</taxon>
        <taxon>Rosaceae</taxon>
        <taxon>Amygdaloideae</taxon>
        <taxon>Amygdaleae</taxon>
        <taxon>Prunus</taxon>
    </lineage>
</organism>